<dbReference type="InterPro" id="IPR012990">
    <property type="entry name" value="Beta-sandwich_Sec23_24"/>
</dbReference>
<dbReference type="InterPro" id="IPR006896">
    <property type="entry name" value="Sec23/24_trunk_dom"/>
</dbReference>
<dbReference type="PANTHER" id="PTHR13803">
    <property type="entry name" value="SEC24-RELATED PROTEIN"/>
    <property type="match status" value="1"/>
</dbReference>
<proteinExistence type="predicted"/>
<protein>
    <submittedName>
        <fullName evidence="3">Sec23/Sec24 trunk domain containing protein</fullName>
    </submittedName>
</protein>
<keyword evidence="4" id="KW-1185">Reference proteome</keyword>
<dbReference type="EMBL" id="MLAK01000587">
    <property type="protein sequence ID" value="OHT11430.1"/>
    <property type="molecule type" value="Genomic_DNA"/>
</dbReference>
<dbReference type="SUPFAM" id="SSF82919">
    <property type="entry name" value="Zn-finger domain of Sec23/24"/>
    <property type="match status" value="1"/>
</dbReference>
<evidence type="ECO:0000259" key="1">
    <source>
        <dbReference type="Pfam" id="PF04811"/>
    </source>
</evidence>
<evidence type="ECO:0000313" key="4">
    <source>
        <dbReference type="Proteomes" id="UP000179807"/>
    </source>
</evidence>
<organism evidence="3 4">
    <name type="scientific">Tritrichomonas foetus</name>
    <dbReference type="NCBI Taxonomy" id="1144522"/>
    <lineage>
        <taxon>Eukaryota</taxon>
        <taxon>Metamonada</taxon>
        <taxon>Parabasalia</taxon>
        <taxon>Tritrichomonadida</taxon>
        <taxon>Tritrichomonadidae</taxon>
        <taxon>Tritrichomonas</taxon>
    </lineage>
</organism>
<dbReference type="RefSeq" id="XP_068364566.1">
    <property type="nucleotide sequence ID" value="XM_068500551.1"/>
</dbReference>
<dbReference type="GO" id="GO:0030127">
    <property type="term" value="C:COPII vesicle coat"/>
    <property type="evidence" value="ECO:0007669"/>
    <property type="project" value="InterPro"/>
</dbReference>
<dbReference type="GO" id="GO:0000149">
    <property type="term" value="F:SNARE binding"/>
    <property type="evidence" value="ECO:0007669"/>
    <property type="project" value="TreeGrafter"/>
</dbReference>
<dbReference type="GO" id="GO:0008270">
    <property type="term" value="F:zinc ion binding"/>
    <property type="evidence" value="ECO:0007669"/>
    <property type="project" value="InterPro"/>
</dbReference>
<dbReference type="Pfam" id="PF08033">
    <property type="entry name" value="Sec23_BS"/>
    <property type="match status" value="1"/>
</dbReference>
<dbReference type="Gene3D" id="2.30.30.380">
    <property type="entry name" value="Zn-finger domain of Sec23/24"/>
    <property type="match status" value="1"/>
</dbReference>
<dbReference type="InterPro" id="IPR029006">
    <property type="entry name" value="ADF-H/Gelsolin-like_dom_sf"/>
</dbReference>
<dbReference type="SUPFAM" id="SSF53300">
    <property type="entry name" value="vWA-like"/>
    <property type="match status" value="1"/>
</dbReference>
<dbReference type="InterPro" id="IPR050550">
    <property type="entry name" value="SEC23_SEC24_subfamily"/>
</dbReference>
<dbReference type="GO" id="GO:0070971">
    <property type="term" value="C:endoplasmic reticulum exit site"/>
    <property type="evidence" value="ECO:0007669"/>
    <property type="project" value="TreeGrafter"/>
</dbReference>
<gene>
    <name evidence="3" type="ORF">TRFO_19059</name>
</gene>
<dbReference type="InterPro" id="IPR036180">
    <property type="entry name" value="Gelsolin-like_dom_sf"/>
</dbReference>
<dbReference type="VEuPathDB" id="TrichDB:TRFO_19059"/>
<dbReference type="GO" id="GO:0090110">
    <property type="term" value="P:COPII-coated vesicle cargo loading"/>
    <property type="evidence" value="ECO:0007669"/>
    <property type="project" value="TreeGrafter"/>
</dbReference>
<dbReference type="OrthoDB" id="49016at2759"/>
<accession>A0A1J4KP00</accession>
<feature type="domain" description="Sec23/Sec24 trunk" evidence="1">
    <location>
        <begin position="202"/>
        <end position="421"/>
    </location>
</feature>
<dbReference type="SUPFAM" id="SSF81995">
    <property type="entry name" value="beta-sandwich domain of Sec23/24"/>
    <property type="match status" value="1"/>
</dbReference>
<evidence type="ECO:0000313" key="3">
    <source>
        <dbReference type="EMBL" id="OHT11430.1"/>
    </source>
</evidence>
<dbReference type="GeneID" id="94835255"/>
<dbReference type="InterPro" id="IPR036465">
    <property type="entry name" value="vWFA_dom_sf"/>
</dbReference>
<dbReference type="AlphaFoldDB" id="A0A1J4KP00"/>
<dbReference type="SUPFAM" id="SSF82754">
    <property type="entry name" value="C-terminal, gelsolin-like domain of Sec23/24"/>
    <property type="match status" value="1"/>
</dbReference>
<feature type="domain" description="Sec23/Sec24 beta-sandwich" evidence="2">
    <location>
        <begin position="432"/>
        <end position="513"/>
    </location>
</feature>
<sequence length="746" mass="82968">MSRSRRYVIPEMNTAVVAPTQTTPDNTSSYTPNLQGQPVQPAYPTNYQIPQQQQISEPVFPWENPELLNPTFKNGSTPFPPYFRTISSIFPATPECCQQCKIPFGITVSPAAVSDVPVVEYYKDSRIPRCSNCSGYICTQCHSQTINGQPAWTCALCGKTNVFNNSFANGYGSFNMQSLIELQNPVYDIIASSDYIHMRSQQAFTFIIDMSFNSYSIGITRQFLASLKASLDSIPDYCRVCIIAMSSNISVFDLRNAREIVFPDLSDLLLNVNQENLMPPLSQCKQALIDVIDMLSEQVPLPHQGHCIMSALLVAEKVMTGIGGIILTVFSKLPKEGPYKLYPRTAENEAKLLRLPEDGSGKVFREGAFRLNRACISVHLFCASDDFCDLSSIAIPSGLTCGECHFYGRFDETQRAKMHVDIFATLTNQYCWDASLRLRTSPGIKLVRPHTNCTLKSGDLVSFPVIAREDAIVFELTVEKEITHAQALFQLALVHSTSQGERRIRVFTFTSPLSRDPAAVISSVDEATLASIIARRTMTGILASGPVEALAQLRKDLTQMYSVRNPNFKSLLYIVHGLMSNLVLRPVHPLGVDGRMSTIIKLRAISLIDLLLYLYPRMYAIDTSNSPLPLSYSSFGLGCCFVFHTVDRIYIWVNNGATPEYLMGAFGVNAIEQVPLELPTLNTPENQAIQALIQDCCTLSGRYLPNEVMIQGSPREYIINEIVTDDSKVSGITLTELMNELKYVTH</sequence>
<dbReference type="PANTHER" id="PTHR13803:SF4">
    <property type="entry name" value="SECRETORY 24CD, ISOFORM C"/>
    <property type="match status" value="1"/>
</dbReference>
<dbReference type="Gene3D" id="3.40.20.10">
    <property type="entry name" value="Severin"/>
    <property type="match status" value="1"/>
</dbReference>
<dbReference type="InterPro" id="IPR036174">
    <property type="entry name" value="Znf_Sec23_Sec24_sf"/>
</dbReference>
<evidence type="ECO:0000259" key="2">
    <source>
        <dbReference type="Pfam" id="PF08033"/>
    </source>
</evidence>
<reference evidence="3" key="1">
    <citation type="submission" date="2016-10" db="EMBL/GenBank/DDBJ databases">
        <authorList>
            <person name="Benchimol M."/>
            <person name="Almeida L.G."/>
            <person name="Vasconcelos A.T."/>
            <person name="Perreira-Neves A."/>
            <person name="Rosa I.A."/>
            <person name="Tasca T."/>
            <person name="Bogo M.R."/>
            <person name="de Souza W."/>
        </authorList>
    </citation>
    <scope>NUCLEOTIDE SEQUENCE [LARGE SCALE GENOMIC DNA]</scope>
    <source>
        <strain evidence="3">K</strain>
    </source>
</reference>
<dbReference type="Gene3D" id="3.40.50.410">
    <property type="entry name" value="von Willebrand factor, type A domain"/>
    <property type="match status" value="1"/>
</dbReference>
<dbReference type="Proteomes" id="UP000179807">
    <property type="component" value="Unassembled WGS sequence"/>
</dbReference>
<dbReference type="Gene3D" id="2.60.40.1670">
    <property type="entry name" value="beta-sandwich domain of Sec23/24"/>
    <property type="match status" value="1"/>
</dbReference>
<dbReference type="Pfam" id="PF04811">
    <property type="entry name" value="Sec23_trunk"/>
    <property type="match status" value="1"/>
</dbReference>
<comment type="caution">
    <text evidence="3">The sequence shown here is derived from an EMBL/GenBank/DDBJ whole genome shotgun (WGS) entry which is preliminary data.</text>
</comment>
<dbReference type="Gene3D" id="1.20.120.730">
    <property type="entry name" value="Sec23/Sec24 helical domain"/>
    <property type="match status" value="1"/>
</dbReference>
<name>A0A1J4KP00_9EUKA</name>
<dbReference type="GO" id="GO:0006886">
    <property type="term" value="P:intracellular protein transport"/>
    <property type="evidence" value="ECO:0007669"/>
    <property type="project" value="InterPro"/>
</dbReference>